<feature type="non-terminal residue" evidence="10">
    <location>
        <position position="207"/>
    </location>
</feature>
<dbReference type="GO" id="GO:0005737">
    <property type="term" value="C:cytoplasm"/>
    <property type="evidence" value="ECO:0007669"/>
    <property type="project" value="TreeGrafter"/>
</dbReference>
<feature type="domain" description="Protein kinase" evidence="9">
    <location>
        <begin position="84"/>
        <end position="207"/>
    </location>
</feature>
<name>A0AAV2PP25_MEGNR</name>
<dbReference type="AlphaFoldDB" id="A0AAV2PP25"/>
<dbReference type="InterPro" id="IPR050940">
    <property type="entry name" value="Actin_reg-Ser/Thr_kinase"/>
</dbReference>
<dbReference type="SUPFAM" id="SSF56112">
    <property type="entry name" value="Protein kinase-like (PK-like)"/>
    <property type="match status" value="1"/>
</dbReference>
<dbReference type="InterPro" id="IPR011009">
    <property type="entry name" value="Kinase-like_dom_sf"/>
</dbReference>
<dbReference type="EMBL" id="CAXKWB010000908">
    <property type="protein sequence ID" value="CAL4062775.1"/>
    <property type="molecule type" value="Genomic_DNA"/>
</dbReference>
<feature type="region of interest" description="Disordered" evidence="8">
    <location>
        <begin position="1"/>
        <end position="22"/>
    </location>
</feature>
<evidence type="ECO:0000259" key="9">
    <source>
        <dbReference type="PROSITE" id="PS50011"/>
    </source>
</evidence>
<evidence type="ECO:0000256" key="8">
    <source>
        <dbReference type="SAM" id="MobiDB-lite"/>
    </source>
</evidence>
<evidence type="ECO:0000256" key="6">
    <source>
        <dbReference type="ARBA" id="ARBA00022840"/>
    </source>
</evidence>
<dbReference type="GO" id="GO:0004674">
    <property type="term" value="F:protein serine/threonine kinase activity"/>
    <property type="evidence" value="ECO:0007669"/>
    <property type="project" value="UniProtKB-KW"/>
</dbReference>
<dbReference type="Pfam" id="PF07714">
    <property type="entry name" value="PK_Tyr_Ser-Thr"/>
    <property type="match status" value="1"/>
</dbReference>
<evidence type="ECO:0000313" key="10">
    <source>
        <dbReference type="EMBL" id="CAL4062775.1"/>
    </source>
</evidence>
<reference evidence="10 11" key="1">
    <citation type="submission" date="2024-05" db="EMBL/GenBank/DDBJ databases">
        <authorList>
            <person name="Wallberg A."/>
        </authorList>
    </citation>
    <scope>NUCLEOTIDE SEQUENCE [LARGE SCALE GENOMIC DNA]</scope>
</reference>
<dbReference type="PANTHER" id="PTHR46485:SF5">
    <property type="entry name" value="CENTER DIVIDER, ISOFORM A"/>
    <property type="match status" value="1"/>
</dbReference>
<keyword evidence="6 7" id="KW-0067">ATP-binding</keyword>
<dbReference type="InterPro" id="IPR001245">
    <property type="entry name" value="Ser-Thr/Tyr_kinase_cat_dom"/>
</dbReference>
<comment type="caution">
    <text evidence="10">The sequence shown here is derived from an EMBL/GenBank/DDBJ whole genome shotgun (WGS) entry which is preliminary data.</text>
</comment>
<dbReference type="PANTHER" id="PTHR46485">
    <property type="entry name" value="LIM DOMAIN KINASE 1"/>
    <property type="match status" value="1"/>
</dbReference>
<dbReference type="GO" id="GO:0005524">
    <property type="term" value="F:ATP binding"/>
    <property type="evidence" value="ECO:0007669"/>
    <property type="project" value="UniProtKB-UniRule"/>
</dbReference>
<dbReference type="Gene3D" id="1.10.510.10">
    <property type="entry name" value="Transferase(Phosphotransferase) domain 1"/>
    <property type="match status" value="1"/>
</dbReference>
<evidence type="ECO:0000256" key="5">
    <source>
        <dbReference type="ARBA" id="ARBA00022777"/>
    </source>
</evidence>
<proteinExistence type="inferred from homology"/>
<dbReference type="Proteomes" id="UP001497623">
    <property type="component" value="Unassembled WGS sequence"/>
</dbReference>
<sequence>MRRGREGSSSGGGGRLRPGRPQSWCMGMWAWPIDGKQDSSDGYGDQKEEVQAANTAALACRGLHRSSSYQALHSALARLYRLDDFTMEKIGAGFFSEVFKVRHRVTGDVMVLKMNKLMSNRHNMLREVELMNRLHHPNILRYYGVCVDAGQVHALTEYINGGPLDALLSDRLTPLPWYTRVRIARDIAMGMAYLHQRGVLHRDLTSK</sequence>
<evidence type="ECO:0000256" key="3">
    <source>
        <dbReference type="ARBA" id="ARBA00022679"/>
    </source>
</evidence>
<accession>A0AAV2PP25</accession>
<evidence type="ECO:0000313" key="11">
    <source>
        <dbReference type="Proteomes" id="UP001497623"/>
    </source>
</evidence>
<dbReference type="InterPro" id="IPR017441">
    <property type="entry name" value="Protein_kinase_ATP_BS"/>
</dbReference>
<comment type="similarity">
    <text evidence="1">Belongs to the protein kinase superfamily. TKL Ser/Thr protein kinase family.</text>
</comment>
<evidence type="ECO:0000256" key="4">
    <source>
        <dbReference type="ARBA" id="ARBA00022741"/>
    </source>
</evidence>
<dbReference type="Gene3D" id="3.30.200.20">
    <property type="entry name" value="Phosphorylase Kinase, domain 1"/>
    <property type="match status" value="1"/>
</dbReference>
<dbReference type="PROSITE" id="PS50011">
    <property type="entry name" value="PROTEIN_KINASE_DOM"/>
    <property type="match status" value="1"/>
</dbReference>
<evidence type="ECO:0000256" key="7">
    <source>
        <dbReference type="PROSITE-ProRule" id="PRU10141"/>
    </source>
</evidence>
<dbReference type="InterPro" id="IPR000719">
    <property type="entry name" value="Prot_kinase_dom"/>
</dbReference>
<evidence type="ECO:0000256" key="1">
    <source>
        <dbReference type="ARBA" id="ARBA00005843"/>
    </source>
</evidence>
<evidence type="ECO:0000256" key="2">
    <source>
        <dbReference type="ARBA" id="ARBA00022527"/>
    </source>
</evidence>
<dbReference type="FunFam" id="3.30.200.20:FF:000134">
    <property type="entry name" value="Dual specificity testis-specific protein kinase 2"/>
    <property type="match status" value="1"/>
</dbReference>
<keyword evidence="4 7" id="KW-0547">Nucleotide-binding</keyword>
<protein>
    <recommendedName>
        <fullName evidence="9">Protein kinase domain-containing protein</fullName>
    </recommendedName>
</protein>
<organism evidence="10 11">
    <name type="scientific">Meganyctiphanes norvegica</name>
    <name type="common">Northern krill</name>
    <name type="synonym">Thysanopoda norvegica</name>
    <dbReference type="NCBI Taxonomy" id="48144"/>
    <lineage>
        <taxon>Eukaryota</taxon>
        <taxon>Metazoa</taxon>
        <taxon>Ecdysozoa</taxon>
        <taxon>Arthropoda</taxon>
        <taxon>Crustacea</taxon>
        <taxon>Multicrustacea</taxon>
        <taxon>Malacostraca</taxon>
        <taxon>Eumalacostraca</taxon>
        <taxon>Eucarida</taxon>
        <taxon>Euphausiacea</taxon>
        <taxon>Euphausiidae</taxon>
        <taxon>Meganyctiphanes</taxon>
    </lineage>
</organism>
<dbReference type="PROSITE" id="PS00107">
    <property type="entry name" value="PROTEIN_KINASE_ATP"/>
    <property type="match status" value="1"/>
</dbReference>
<dbReference type="GO" id="GO:0030036">
    <property type="term" value="P:actin cytoskeleton organization"/>
    <property type="evidence" value="ECO:0007669"/>
    <property type="project" value="TreeGrafter"/>
</dbReference>
<keyword evidence="5" id="KW-0418">Kinase</keyword>
<keyword evidence="3" id="KW-0808">Transferase</keyword>
<keyword evidence="11" id="KW-1185">Reference proteome</keyword>
<dbReference type="GO" id="GO:0005634">
    <property type="term" value="C:nucleus"/>
    <property type="evidence" value="ECO:0007669"/>
    <property type="project" value="TreeGrafter"/>
</dbReference>
<feature type="binding site" evidence="7">
    <location>
        <position position="113"/>
    </location>
    <ligand>
        <name>ATP</name>
        <dbReference type="ChEBI" id="CHEBI:30616"/>
    </ligand>
</feature>
<gene>
    <name evidence="10" type="ORF">MNOR_LOCUS2832</name>
</gene>
<keyword evidence="2" id="KW-0723">Serine/threonine-protein kinase</keyword>